<evidence type="ECO:0000256" key="4">
    <source>
        <dbReference type="ARBA" id="ARBA00022746"/>
    </source>
</evidence>
<keyword evidence="4" id="KW-0125">Carotenoid biosynthesis</keyword>
<name>M0M3J7_9EURY</name>
<dbReference type="PATRIC" id="fig|1132509.6.peg.1254"/>
<keyword evidence="3 8" id="KW-0812">Transmembrane</keyword>
<sequence>MPDIDVFGRYTYLVTEVVFGAFAYALLSATGALGRAARTVVALYPLAYVWDRYTLEVGVFQINLRTGKEFLGIPIEEHLFMVVVPSLVVGFYEVVNPRDDT</sequence>
<feature type="transmembrane region" description="Helical" evidence="8">
    <location>
        <begin position="12"/>
        <end position="33"/>
    </location>
</feature>
<evidence type="ECO:0000256" key="2">
    <source>
        <dbReference type="ARBA" id="ARBA00004829"/>
    </source>
</evidence>
<comment type="subcellular location">
    <subcellularLocation>
        <location evidence="1">Membrane</location>
        <topology evidence="1">Multi-pass membrane protein</topology>
    </subcellularLocation>
</comment>
<evidence type="ECO:0000256" key="6">
    <source>
        <dbReference type="ARBA" id="ARBA00023136"/>
    </source>
</evidence>
<evidence type="ECO:0000313" key="10">
    <source>
        <dbReference type="Proteomes" id="UP000011566"/>
    </source>
</evidence>
<evidence type="ECO:0000256" key="5">
    <source>
        <dbReference type="ARBA" id="ARBA00022989"/>
    </source>
</evidence>
<reference evidence="9 10" key="1">
    <citation type="journal article" date="2014" name="PLoS Genet.">
        <title>Phylogenetically driven sequencing of extremely halophilic archaea reveals strategies for static and dynamic osmo-response.</title>
        <authorList>
            <person name="Becker E.A."/>
            <person name="Seitzer P.M."/>
            <person name="Tritt A."/>
            <person name="Larsen D."/>
            <person name="Krusor M."/>
            <person name="Yao A.I."/>
            <person name="Wu D."/>
            <person name="Madern D."/>
            <person name="Eisen J.A."/>
            <person name="Darling A.E."/>
            <person name="Facciotti M.T."/>
        </authorList>
    </citation>
    <scope>NUCLEOTIDE SEQUENCE [LARGE SCALE GENOMIC DNA]</scope>
    <source>
        <strain evidence="9 10">100A6</strain>
    </source>
</reference>
<comment type="pathway">
    <text evidence="2">Carotenoid biosynthesis.</text>
</comment>
<evidence type="ECO:0000256" key="1">
    <source>
        <dbReference type="ARBA" id="ARBA00004141"/>
    </source>
</evidence>
<evidence type="ECO:0000256" key="7">
    <source>
        <dbReference type="ARBA" id="ARBA00023235"/>
    </source>
</evidence>
<protein>
    <submittedName>
        <fullName evidence="9">Lycopene cyclase domain protein</fullName>
    </submittedName>
</protein>
<dbReference type="eggNOG" id="arCOG00480">
    <property type="taxonomic scope" value="Archaea"/>
</dbReference>
<comment type="caution">
    <text evidence="9">The sequence shown here is derived from an EMBL/GenBank/DDBJ whole genome shotgun (WGS) entry which is preliminary data.</text>
</comment>
<dbReference type="InterPro" id="IPR017825">
    <property type="entry name" value="Lycopene_cyclase_dom"/>
</dbReference>
<dbReference type="EMBL" id="AOMB01000014">
    <property type="protein sequence ID" value="EMA39973.1"/>
    <property type="molecule type" value="Genomic_DNA"/>
</dbReference>
<dbReference type="GO" id="GO:0016117">
    <property type="term" value="P:carotenoid biosynthetic process"/>
    <property type="evidence" value="ECO:0007669"/>
    <property type="project" value="UniProtKB-KW"/>
</dbReference>
<dbReference type="GO" id="GO:0016872">
    <property type="term" value="F:intramolecular lyase activity"/>
    <property type="evidence" value="ECO:0007669"/>
    <property type="project" value="InterPro"/>
</dbReference>
<keyword evidence="7" id="KW-0413">Isomerase</keyword>
<dbReference type="NCBIfam" id="TIGR03462">
    <property type="entry name" value="CarR_dom_SF"/>
    <property type="match status" value="1"/>
</dbReference>
<dbReference type="GO" id="GO:0016020">
    <property type="term" value="C:membrane"/>
    <property type="evidence" value="ECO:0007669"/>
    <property type="project" value="UniProtKB-SubCell"/>
</dbReference>
<organism evidence="9 10">
    <name type="scientific">Halococcus hamelinensis 100A6</name>
    <dbReference type="NCBI Taxonomy" id="1132509"/>
    <lineage>
        <taxon>Archaea</taxon>
        <taxon>Methanobacteriati</taxon>
        <taxon>Methanobacteriota</taxon>
        <taxon>Stenosarchaea group</taxon>
        <taxon>Halobacteria</taxon>
        <taxon>Halobacteriales</taxon>
        <taxon>Halococcaceae</taxon>
        <taxon>Halococcus</taxon>
    </lineage>
</organism>
<keyword evidence="10" id="KW-1185">Reference proteome</keyword>
<dbReference type="AlphaFoldDB" id="M0M3J7"/>
<gene>
    <name evidence="9" type="ORF">C447_05458</name>
</gene>
<accession>M0M3J7</accession>
<evidence type="ECO:0000313" key="9">
    <source>
        <dbReference type="EMBL" id="EMA39973.1"/>
    </source>
</evidence>
<evidence type="ECO:0000256" key="3">
    <source>
        <dbReference type="ARBA" id="ARBA00022692"/>
    </source>
</evidence>
<keyword evidence="5 8" id="KW-1133">Transmembrane helix</keyword>
<evidence type="ECO:0000256" key="8">
    <source>
        <dbReference type="SAM" id="Phobius"/>
    </source>
</evidence>
<dbReference type="Proteomes" id="UP000011566">
    <property type="component" value="Unassembled WGS sequence"/>
</dbReference>
<dbReference type="GO" id="GO:0045436">
    <property type="term" value="F:lycopene beta cyclase activity"/>
    <property type="evidence" value="ECO:0007669"/>
    <property type="project" value="UniProtKB-ARBA"/>
</dbReference>
<proteinExistence type="predicted"/>
<keyword evidence="6 8" id="KW-0472">Membrane</keyword>